<keyword evidence="3" id="KW-1185">Reference proteome</keyword>
<organism evidence="2 3">
    <name type="scientific">Amycolatopsis minnesotensis</name>
    <dbReference type="NCBI Taxonomy" id="337894"/>
    <lineage>
        <taxon>Bacteria</taxon>
        <taxon>Bacillati</taxon>
        <taxon>Actinomycetota</taxon>
        <taxon>Actinomycetes</taxon>
        <taxon>Pseudonocardiales</taxon>
        <taxon>Pseudonocardiaceae</taxon>
        <taxon>Amycolatopsis</taxon>
    </lineage>
</organism>
<dbReference type="RefSeq" id="WP_344417421.1">
    <property type="nucleotide sequence ID" value="NZ_BAAANN010000009.1"/>
</dbReference>
<reference evidence="2 3" key="1">
    <citation type="journal article" date="2019" name="Int. J. Syst. Evol. Microbiol.">
        <title>The Global Catalogue of Microorganisms (GCM) 10K type strain sequencing project: providing services to taxonomists for standard genome sequencing and annotation.</title>
        <authorList>
            <consortium name="The Broad Institute Genomics Platform"/>
            <consortium name="The Broad Institute Genome Sequencing Center for Infectious Disease"/>
            <person name="Wu L."/>
            <person name="Ma J."/>
        </authorList>
    </citation>
    <scope>NUCLEOTIDE SEQUENCE [LARGE SCALE GENOMIC DNA]</scope>
    <source>
        <strain evidence="2 3">JCM 14545</strain>
    </source>
</reference>
<evidence type="ECO:0000256" key="1">
    <source>
        <dbReference type="SAM" id="MobiDB-lite"/>
    </source>
</evidence>
<dbReference type="Proteomes" id="UP001501116">
    <property type="component" value="Unassembled WGS sequence"/>
</dbReference>
<comment type="caution">
    <text evidence="2">The sequence shown here is derived from an EMBL/GenBank/DDBJ whole genome shotgun (WGS) entry which is preliminary data.</text>
</comment>
<gene>
    <name evidence="2" type="ORF">GCM10009754_26990</name>
</gene>
<name>A0ABN2QPJ3_9PSEU</name>
<dbReference type="EMBL" id="BAAANN010000009">
    <property type="protein sequence ID" value="GAA1955817.1"/>
    <property type="molecule type" value="Genomic_DNA"/>
</dbReference>
<proteinExistence type="predicted"/>
<feature type="compositionally biased region" description="Low complexity" evidence="1">
    <location>
        <begin position="21"/>
        <end position="33"/>
    </location>
</feature>
<sequence length="324" mass="34623">MTSRTTGGTSDKAERAALSNAGKALRAGDAAPARALLAGTRSQPDRREHQVGELGKAGAEQLESLGGLLEEHPGDPDLLLLLGAALAAAAGKARGSAVASALSGNQVRDMFSLGQEARQHLHAATEAAPEDPVPWSVLMRLAQFAPGHDGEWREAFAEVTKRAPLLYRANVTALACLTRKWHGSEAEQVAFARERAAAVPDGHPVLALVPLSHIESYVDGLMRGNAVVRIGRVLTQRRLKKRRAKAEVNAASERLLNSPLPHPSAPDAHQTFAVYYHRVRDTERLRAHLERSGTKVAEFPAGYFGDHVKLFAEARAAAGLAPKS</sequence>
<evidence type="ECO:0000313" key="3">
    <source>
        <dbReference type="Proteomes" id="UP001501116"/>
    </source>
</evidence>
<evidence type="ECO:0000313" key="2">
    <source>
        <dbReference type="EMBL" id="GAA1955817.1"/>
    </source>
</evidence>
<feature type="region of interest" description="Disordered" evidence="1">
    <location>
        <begin position="1"/>
        <end position="33"/>
    </location>
</feature>
<protein>
    <submittedName>
        <fullName evidence="2">Uncharacterized protein</fullName>
    </submittedName>
</protein>
<accession>A0ABN2QPJ3</accession>